<name>A0AAD7G2U2_MYCRO</name>
<dbReference type="Proteomes" id="UP001221757">
    <property type="component" value="Unassembled WGS sequence"/>
</dbReference>
<reference evidence="1" key="1">
    <citation type="submission" date="2023-03" db="EMBL/GenBank/DDBJ databases">
        <title>Massive genome expansion in bonnet fungi (Mycena s.s.) driven by repeated elements and novel gene families across ecological guilds.</title>
        <authorList>
            <consortium name="Lawrence Berkeley National Laboratory"/>
            <person name="Harder C.B."/>
            <person name="Miyauchi S."/>
            <person name="Viragh M."/>
            <person name="Kuo A."/>
            <person name="Thoen E."/>
            <person name="Andreopoulos B."/>
            <person name="Lu D."/>
            <person name="Skrede I."/>
            <person name="Drula E."/>
            <person name="Henrissat B."/>
            <person name="Morin E."/>
            <person name="Kohler A."/>
            <person name="Barry K."/>
            <person name="LaButti K."/>
            <person name="Morin E."/>
            <person name="Salamov A."/>
            <person name="Lipzen A."/>
            <person name="Mereny Z."/>
            <person name="Hegedus B."/>
            <person name="Baldrian P."/>
            <person name="Stursova M."/>
            <person name="Weitz H."/>
            <person name="Taylor A."/>
            <person name="Grigoriev I.V."/>
            <person name="Nagy L.G."/>
            <person name="Martin F."/>
            <person name="Kauserud H."/>
        </authorList>
    </citation>
    <scope>NUCLEOTIDE SEQUENCE</scope>
    <source>
        <strain evidence="1">CBHHK067</strain>
    </source>
</reference>
<keyword evidence="2" id="KW-1185">Reference proteome</keyword>
<accession>A0AAD7G2U2</accession>
<protein>
    <submittedName>
        <fullName evidence="1">Uncharacterized protein</fullName>
    </submittedName>
</protein>
<evidence type="ECO:0000313" key="1">
    <source>
        <dbReference type="EMBL" id="KAJ7653434.1"/>
    </source>
</evidence>
<gene>
    <name evidence="1" type="ORF">B0H17DRAFT_1268146</name>
</gene>
<comment type="caution">
    <text evidence="1">The sequence shown here is derived from an EMBL/GenBank/DDBJ whole genome shotgun (WGS) entry which is preliminary data.</text>
</comment>
<dbReference type="AlphaFoldDB" id="A0AAD7G2U2"/>
<evidence type="ECO:0000313" key="2">
    <source>
        <dbReference type="Proteomes" id="UP001221757"/>
    </source>
</evidence>
<dbReference type="EMBL" id="JARKIE010000335">
    <property type="protein sequence ID" value="KAJ7653434.1"/>
    <property type="molecule type" value="Genomic_DNA"/>
</dbReference>
<organism evidence="1 2">
    <name type="scientific">Mycena rosella</name>
    <name type="common">Pink bonnet</name>
    <name type="synonym">Agaricus rosellus</name>
    <dbReference type="NCBI Taxonomy" id="1033263"/>
    <lineage>
        <taxon>Eukaryota</taxon>
        <taxon>Fungi</taxon>
        <taxon>Dikarya</taxon>
        <taxon>Basidiomycota</taxon>
        <taxon>Agaricomycotina</taxon>
        <taxon>Agaricomycetes</taxon>
        <taxon>Agaricomycetidae</taxon>
        <taxon>Agaricales</taxon>
        <taxon>Marasmiineae</taxon>
        <taxon>Mycenaceae</taxon>
        <taxon>Mycena</taxon>
    </lineage>
</organism>
<sequence length="206" mass="23649">MSEMLEDSDWPPTNRRIRECGRRTVAMAQRSHHYVVQNGAATMWEKTSDGQIRLGGFHWAYLPNSAQVLHSLAFHPRLSSCAFVLQFDQSWHLSLVTAAIAEFYPKKNGLESSYTLSRPRFYSGKIYGKMWTSSLTLSPGKVNLVYCRTSEGKSRDFSTVFSARKRQDFNEGKFQPEFWTARGNLGRNLPLLKSWLFQAEKAAERI</sequence>
<proteinExistence type="predicted"/>